<feature type="domain" description="DUF2828" evidence="1">
    <location>
        <begin position="21"/>
        <end position="361"/>
    </location>
</feature>
<evidence type="ECO:0000313" key="3">
    <source>
        <dbReference type="EMBL" id="KAG5588151.1"/>
    </source>
</evidence>
<dbReference type="InterPro" id="IPR056690">
    <property type="entry name" value="DUF7788"/>
</dbReference>
<dbReference type="Proteomes" id="UP000824120">
    <property type="component" value="Chromosome 9"/>
</dbReference>
<dbReference type="PANTHER" id="PTHR31373:SF24">
    <property type="match status" value="1"/>
</dbReference>
<gene>
    <name evidence="3" type="ORF">H5410_048585</name>
</gene>
<feature type="domain" description="DUF7788" evidence="2">
    <location>
        <begin position="363"/>
        <end position="394"/>
    </location>
</feature>
<dbReference type="PANTHER" id="PTHR31373">
    <property type="entry name" value="OS06G0652100 PROTEIN"/>
    <property type="match status" value="1"/>
</dbReference>
<dbReference type="OrthoDB" id="1149618at2759"/>
<dbReference type="Pfam" id="PF25043">
    <property type="entry name" value="DUF7788"/>
    <property type="match status" value="1"/>
</dbReference>
<evidence type="ECO:0000259" key="1">
    <source>
        <dbReference type="Pfam" id="PF11443"/>
    </source>
</evidence>
<dbReference type="AlphaFoldDB" id="A0A9J5XKW9"/>
<protein>
    <submittedName>
        <fullName evidence="3">Uncharacterized protein</fullName>
    </submittedName>
</protein>
<evidence type="ECO:0000313" key="4">
    <source>
        <dbReference type="Proteomes" id="UP000824120"/>
    </source>
</evidence>
<evidence type="ECO:0000259" key="2">
    <source>
        <dbReference type="Pfam" id="PF25043"/>
    </source>
</evidence>
<dbReference type="PIRSF" id="PIRSF015417">
    <property type="entry name" value="T31B5_30_vWA"/>
    <property type="match status" value="1"/>
</dbReference>
<accession>A0A9J5XKW9</accession>
<keyword evidence="4" id="KW-1185">Reference proteome</keyword>
<dbReference type="InterPro" id="IPR011205">
    <property type="entry name" value="UCP015417_vWA"/>
</dbReference>
<organism evidence="3 4">
    <name type="scientific">Solanum commersonii</name>
    <name type="common">Commerson's wild potato</name>
    <name type="synonym">Commerson's nightshade</name>
    <dbReference type="NCBI Taxonomy" id="4109"/>
    <lineage>
        <taxon>Eukaryota</taxon>
        <taxon>Viridiplantae</taxon>
        <taxon>Streptophyta</taxon>
        <taxon>Embryophyta</taxon>
        <taxon>Tracheophyta</taxon>
        <taxon>Spermatophyta</taxon>
        <taxon>Magnoliopsida</taxon>
        <taxon>eudicotyledons</taxon>
        <taxon>Gunneridae</taxon>
        <taxon>Pentapetalae</taxon>
        <taxon>asterids</taxon>
        <taxon>lamiids</taxon>
        <taxon>Solanales</taxon>
        <taxon>Solanaceae</taxon>
        <taxon>Solanoideae</taxon>
        <taxon>Solaneae</taxon>
        <taxon>Solanum</taxon>
    </lineage>
</organism>
<name>A0A9J5XKW9_SOLCO</name>
<dbReference type="Pfam" id="PF11443">
    <property type="entry name" value="DUF2828"/>
    <property type="match status" value="1"/>
</dbReference>
<dbReference type="InterPro" id="IPR058580">
    <property type="entry name" value="DUF2828"/>
</dbReference>
<proteinExistence type="predicted"/>
<dbReference type="EMBL" id="JACXVP010000009">
    <property type="protein sequence ID" value="KAG5588151.1"/>
    <property type="molecule type" value="Genomic_DNA"/>
</dbReference>
<comment type="caution">
    <text evidence="3">The sequence shown here is derived from an EMBL/GenBank/DDBJ whole genome shotgun (WGS) entry which is preliminary data.</text>
</comment>
<sequence>MCLRHYPQEPEMVEFPPMGFTENGSATFLSSGNPCLDFFFHIVPETPHQDLLKRLQLSWNFNDLTTLKLICNLRGVRGTGKSMKEGFYTCALWLHFHHLKTLACNLKPILDFGYFKDVLEILYRLIEGVNVRENEKAEWKEKKENGFFFEKNFSYVCKVKAKKIRVEKNVDKAKKLFLYDKVCVFFADALRDDMALYNEGKIYDLSLAAKWCPSLDSCYDKSLLMCESITRKLFPCVEYEDLEDAHYVYRVRDRLRKEVLVPLHKALEIPEVYICAKKWEEFPYKRVPSVAMKLYKKLFYKHDKERFEQYLDDVKEGKTTIAAGALLPHEIIASLNDSTRAEVAELQWERMVNDLAKKGKLTNCMAICDVSGSMNGTPMEVSVALGLLISQLSKLRSFML</sequence>
<reference evidence="3 4" key="1">
    <citation type="submission" date="2020-09" db="EMBL/GenBank/DDBJ databases">
        <title>De no assembly of potato wild relative species, Solanum commersonii.</title>
        <authorList>
            <person name="Cho K."/>
        </authorList>
    </citation>
    <scope>NUCLEOTIDE SEQUENCE [LARGE SCALE GENOMIC DNA]</scope>
    <source>
        <strain evidence="3">LZ3.2</strain>
        <tissue evidence="3">Leaf</tissue>
    </source>
</reference>